<evidence type="ECO:0000313" key="2">
    <source>
        <dbReference type="EMBL" id="HGW60814.1"/>
    </source>
</evidence>
<protein>
    <recommendedName>
        <fullName evidence="1">Cyclodeaminase/cyclohydrolase domain-containing protein</fullName>
    </recommendedName>
</protein>
<feature type="domain" description="Cyclodeaminase/cyclohydrolase" evidence="1">
    <location>
        <begin position="7"/>
        <end position="181"/>
    </location>
</feature>
<accession>A0A7C4TXL8</accession>
<reference evidence="2" key="1">
    <citation type="journal article" date="2020" name="mSystems">
        <title>Genome- and Community-Level Interaction Insights into Carbon Utilization and Element Cycling Functions of Hydrothermarchaeota in Hydrothermal Sediment.</title>
        <authorList>
            <person name="Zhou Z."/>
            <person name="Liu Y."/>
            <person name="Xu W."/>
            <person name="Pan J."/>
            <person name="Luo Z.H."/>
            <person name="Li M."/>
        </authorList>
    </citation>
    <scope>NUCLEOTIDE SEQUENCE [LARGE SCALE GENOMIC DNA]</scope>
    <source>
        <strain evidence="2">SpSt-794</strain>
    </source>
</reference>
<dbReference type="InterPro" id="IPR007044">
    <property type="entry name" value="Cyclodeamin/CycHdrlase"/>
</dbReference>
<dbReference type="EMBL" id="DTHV01000155">
    <property type="protein sequence ID" value="HGW60814.1"/>
    <property type="molecule type" value="Genomic_DNA"/>
</dbReference>
<dbReference type="Pfam" id="PF04961">
    <property type="entry name" value="FTCD_C"/>
    <property type="match status" value="1"/>
</dbReference>
<name>A0A7C4TXL8_9BACT</name>
<organism evidence="2">
    <name type="scientific">Caldisericum exile</name>
    <dbReference type="NCBI Taxonomy" id="693075"/>
    <lineage>
        <taxon>Bacteria</taxon>
        <taxon>Pseudomonadati</taxon>
        <taxon>Caldisericota/Cryosericota group</taxon>
        <taxon>Caldisericota</taxon>
        <taxon>Caldisericia</taxon>
        <taxon>Caldisericales</taxon>
        <taxon>Caldisericaceae</taxon>
        <taxon>Caldisericum</taxon>
    </lineage>
</organism>
<dbReference type="AlphaFoldDB" id="A0A7C4TXL8"/>
<evidence type="ECO:0000259" key="1">
    <source>
        <dbReference type="Pfam" id="PF04961"/>
    </source>
</evidence>
<sequence>MFSKLPLEDFVKELSSKAPTPGGGSASSIVAAFSFSLITKTLEIANKKVQSKDIQTMIEKARELIDYFLELADKDTDAFNEVMKAYKLPRENEEERAVRELHIQESLKLASEVPLELLKHIAEHIQFLEESLRYCPNSAISDYITAIGLLEGAFEGGMANVIINLNAIKDRTYNENVRSVLNRLESDFKNSVNAIKKRCQI</sequence>
<dbReference type="GO" id="GO:0003824">
    <property type="term" value="F:catalytic activity"/>
    <property type="evidence" value="ECO:0007669"/>
    <property type="project" value="InterPro"/>
</dbReference>
<comment type="caution">
    <text evidence="2">The sequence shown here is derived from an EMBL/GenBank/DDBJ whole genome shotgun (WGS) entry which is preliminary data.</text>
</comment>
<proteinExistence type="predicted"/>
<dbReference type="SUPFAM" id="SSF101262">
    <property type="entry name" value="Methenyltetrahydrofolate cyclohydrolase-like"/>
    <property type="match status" value="1"/>
</dbReference>
<dbReference type="InterPro" id="IPR036178">
    <property type="entry name" value="Formintransfe-cycloase-like_sf"/>
</dbReference>
<dbReference type="Gene3D" id="1.20.120.680">
    <property type="entry name" value="Formiminotetrahydrofolate cyclodeaminase monomer, up-and-down helical bundle"/>
    <property type="match status" value="1"/>
</dbReference>
<gene>
    <name evidence="2" type="ORF">ENV82_05240</name>
</gene>